<comment type="caution">
    <text evidence="1">The sequence shown here is derived from an EMBL/GenBank/DDBJ whole genome shotgun (WGS) entry which is preliminary data.</text>
</comment>
<name>A0A1C0ADY6_9FIRM</name>
<dbReference type="RefSeq" id="WP_068913587.1">
    <property type="nucleotide sequence ID" value="NZ_MBEW02000007.1"/>
</dbReference>
<reference evidence="1 2" key="1">
    <citation type="journal article" date="2016" name="Genome Announc.">
        <title>Draft Genome Sequence of Criibacterium bergeronii gen. nov., sp. nov., Strain CCRI-22567T, Isolated from a Vaginal Sample from a Woman with Bacterial Vaginosis.</title>
        <authorList>
            <person name="Maheux A.F."/>
            <person name="Berube E."/>
            <person name="Boudreau D.K."/>
            <person name="Raymond F."/>
            <person name="Corbeil J."/>
            <person name="Roy P.H."/>
            <person name="Boissinot M."/>
            <person name="Omar R.F."/>
        </authorList>
    </citation>
    <scope>NUCLEOTIDE SEQUENCE [LARGE SCALE GENOMIC DNA]</scope>
    <source>
        <strain evidence="1 2">CCRI-22567</strain>
    </source>
</reference>
<sequence>MAWAILPTNYKDIVWSGLKRYTQIDNDDGTISFRDDTHYTYKEQSFFGAKEANQINEAINYIMTKLENGTNLYTEFQTFFNNQRQLFINAKDEVITDITHKTDSDYDLFKGHLDDLKQQGNSSLTEIESNYQQRMSIYENQQKALFDLWFSDIKAQLSGDVAGNLQKQIETLGTKIDGFLPNDITFSTDGKTITEKVNDKKIVTEFISDTTIVQKLYVNEVLNLTKTITFLNGGKNIKEVVE</sequence>
<keyword evidence="2" id="KW-1185">Reference proteome</keyword>
<protein>
    <submittedName>
        <fullName evidence="1">Uncharacterized protein</fullName>
    </submittedName>
</protein>
<dbReference type="Proteomes" id="UP000093352">
    <property type="component" value="Unassembled WGS sequence"/>
</dbReference>
<gene>
    <name evidence="1" type="ORF">BBG48_004830</name>
</gene>
<evidence type="ECO:0000313" key="1">
    <source>
        <dbReference type="EMBL" id="RDY21448.1"/>
    </source>
</evidence>
<dbReference type="EMBL" id="MBEW02000007">
    <property type="protein sequence ID" value="RDY21448.1"/>
    <property type="molecule type" value="Genomic_DNA"/>
</dbReference>
<dbReference type="AlphaFoldDB" id="A0A1C0ADY6"/>
<evidence type="ECO:0000313" key="2">
    <source>
        <dbReference type="Proteomes" id="UP000093352"/>
    </source>
</evidence>
<proteinExistence type="predicted"/>
<organism evidence="1 2">
    <name type="scientific">Criibacterium bergeronii</name>
    <dbReference type="NCBI Taxonomy" id="1871336"/>
    <lineage>
        <taxon>Bacteria</taxon>
        <taxon>Bacillati</taxon>
        <taxon>Bacillota</taxon>
        <taxon>Clostridia</taxon>
        <taxon>Peptostreptococcales</taxon>
        <taxon>Filifactoraceae</taxon>
        <taxon>Criibacterium</taxon>
    </lineage>
</organism>
<accession>A0A1C0ADY6</accession>
<dbReference type="STRING" id="1871336.BBG48_06435"/>